<name>A0A238U6T7_9FLAO</name>
<reference evidence="1 2" key="1">
    <citation type="submission" date="2017-07" db="EMBL/GenBank/DDBJ databases">
        <authorList>
            <person name="Sun Z.S."/>
            <person name="Albrecht U."/>
            <person name="Echele G."/>
            <person name="Lee C.C."/>
        </authorList>
    </citation>
    <scope>NUCLEOTIDE SEQUENCE [LARGE SCALE GENOMIC DNA]</scope>
    <source>
        <strain evidence="2">type strain: KCTC 22618</strain>
    </source>
</reference>
<dbReference type="KEGG" id="tje:TJEJU_0525"/>
<dbReference type="Pfam" id="PF11655">
    <property type="entry name" value="DUF2589"/>
    <property type="match status" value="2"/>
</dbReference>
<dbReference type="InterPro" id="IPR024510">
    <property type="entry name" value="DUF2589"/>
</dbReference>
<evidence type="ECO:0000313" key="2">
    <source>
        <dbReference type="Proteomes" id="UP000215214"/>
    </source>
</evidence>
<dbReference type="RefSeq" id="WP_095069169.1">
    <property type="nucleotide sequence ID" value="NZ_LT899436.1"/>
</dbReference>
<dbReference type="Proteomes" id="UP000215214">
    <property type="component" value="Chromosome TJEJU"/>
</dbReference>
<dbReference type="OrthoDB" id="1043330at2"/>
<organism evidence="1 2">
    <name type="scientific">Tenacibaculum jejuense</name>
    <dbReference type="NCBI Taxonomy" id="584609"/>
    <lineage>
        <taxon>Bacteria</taxon>
        <taxon>Pseudomonadati</taxon>
        <taxon>Bacteroidota</taxon>
        <taxon>Flavobacteriia</taxon>
        <taxon>Flavobacteriales</taxon>
        <taxon>Flavobacteriaceae</taxon>
        <taxon>Tenacibaculum</taxon>
    </lineage>
</organism>
<proteinExistence type="predicted"/>
<accession>A0A238U6T7</accession>
<sequence>MSLSNYNPGQELASIDFAGMIGGPLSAIVDAQSKAALSTVDFVKSVGFTPDTEDEATGEIKPGEPIYVSFKYPKMVAPYQPAISGKLDSVSISAGGTGYTLGDILNAGGLSIEVTAVSNTGAVTQISTNLELTGIDDENGAAATGGSGTGAEFDIETEDIDAVPAQFEEMQLQVPIITMMPIPFIRVEEGNIDFNAKITSMEYKRVGSEFKFNTGFSYGNQNTNKNYALGPGVFNVNKNTNTVKLNTSISYQRNSRQGHKIDKTFHLGVKVKVSQDEIPEGMEKLLGILEDAIVSQPVE</sequence>
<protein>
    <submittedName>
        <fullName evidence="1">Uncharacterized protein</fullName>
    </submittedName>
</protein>
<dbReference type="AlphaFoldDB" id="A0A238U6T7"/>
<gene>
    <name evidence="1" type="ORF">TJEJU_0525</name>
</gene>
<keyword evidence="2" id="KW-1185">Reference proteome</keyword>
<dbReference type="EMBL" id="LT899436">
    <property type="protein sequence ID" value="SNR14308.1"/>
    <property type="molecule type" value="Genomic_DNA"/>
</dbReference>
<evidence type="ECO:0000313" key="1">
    <source>
        <dbReference type="EMBL" id="SNR14308.1"/>
    </source>
</evidence>